<comment type="cofactor">
    <cofactor evidence="1">
        <name>Mg(2+)</name>
        <dbReference type="ChEBI" id="CHEBI:18420"/>
    </cofactor>
</comment>
<comment type="subunit">
    <text evidence="5">Homodimer.</text>
</comment>
<dbReference type="GO" id="GO:0016114">
    <property type="term" value="P:terpenoid biosynthetic process"/>
    <property type="evidence" value="ECO:0007669"/>
    <property type="project" value="InterPro"/>
</dbReference>
<dbReference type="Proteomes" id="UP000292648">
    <property type="component" value="Unassembled WGS sequence"/>
</dbReference>
<gene>
    <name evidence="14" type="ORF">EUZ87_10940</name>
</gene>
<dbReference type="NCBIfam" id="NF008968">
    <property type="entry name" value="PRK12315.1"/>
    <property type="match status" value="1"/>
</dbReference>
<organism evidence="14 15">
    <name type="scientific">Lactiplantibacillus paraplantarum</name>
    <dbReference type="NCBI Taxonomy" id="60520"/>
    <lineage>
        <taxon>Bacteria</taxon>
        <taxon>Bacillati</taxon>
        <taxon>Bacillota</taxon>
        <taxon>Bacilli</taxon>
        <taxon>Lactobacillales</taxon>
        <taxon>Lactobacillaceae</taxon>
        <taxon>Lactiplantibacillus</taxon>
    </lineage>
</organism>
<evidence type="ECO:0000256" key="5">
    <source>
        <dbReference type="ARBA" id="ARBA00011738"/>
    </source>
</evidence>
<dbReference type="UniPathway" id="UPA00064">
    <property type="reaction ID" value="UER00091"/>
</dbReference>
<dbReference type="PANTHER" id="PTHR43322:SF1">
    <property type="entry name" value="1-DEOXY-D-XYLULOSE-5-PHOSPHATE SYNTHASE"/>
    <property type="match status" value="1"/>
</dbReference>
<name>A0A4Q9XZU7_9LACO</name>
<evidence type="ECO:0000256" key="2">
    <source>
        <dbReference type="ARBA" id="ARBA00001964"/>
    </source>
</evidence>
<keyword evidence="9" id="KW-0460">Magnesium</keyword>
<dbReference type="CDD" id="cd02007">
    <property type="entry name" value="TPP_DXS"/>
    <property type="match status" value="1"/>
</dbReference>
<reference evidence="14 15" key="1">
    <citation type="submission" date="2019-01" db="EMBL/GenBank/DDBJ databases">
        <title>Draft genome sequence of Lactobacillus paraplantarum OSY-TC318, a Producer of the novel lantibiotic Paraplantaracin TC318.</title>
        <authorList>
            <person name="Hussein W.E."/>
            <person name="Huang E."/>
            <person name="Yousef A.E."/>
        </authorList>
    </citation>
    <scope>NUCLEOTIDE SEQUENCE [LARGE SCALE GENOMIC DNA]</scope>
    <source>
        <strain evidence="14 15">OSY-TC318</strain>
    </source>
</reference>
<feature type="domain" description="Transketolase-like pyrimidine-binding" evidence="13">
    <location>
        <begin position="281"/>
        <end position="444"/>
    </location>
</feature>
<dbReference type="SUPFAM" id="SSF52518">
    <property type="entry name" value="Thiamin diphosphate-binding fold (THDP-binding)"/>
    <property type="match status" value="2"/>
</dbReference>
<keyword evidence="7 14" id="KW-0808">Transferase</keyword>
<evidence type="ECO:0000256" key="9">
    <source>
        <dbReference type="ARBA" id="ARBA00022842"/>
    </source>
</evidence>
<dbReference type="AlphaFoldDB" id="A0A4Q9XZU7"/>
<evidence type="ECO:0000256" key="11">
    <source>
        <dbReference type="ARBA" id="ARBA00023052"/>
    </source>
</evidence>
<evidence type="ECO:0000313" key="15">
    <source>
        <dbReference type="Proteomes" id="UP000292648"/>
    </source>
</evidence>
<dbReference type="InterPro" id="IPR033248">
    <property type="entry name" value="Transketolase_C"/>
</dbReference>
<keyword evidence="11" id="KW-0786">Thiamine pyrophosphate</keyword>
<keyword evidence="10" id="KW-0784">Thiamine biosynthesis</keyword>
<dbReference type="CDD" id="cd07033">
    <property type="entry name" value="TPP_PYR_DXS_TK_like"/>
    <property type="match status" value="1"/>
</dbReference>
<evidence type="ECO:0000256" key="3">
    <source>
        <dbReference type="ARBA" id="ARBA00004980"/>
    </source>
</evidence>
<dbReference type="SMART" id="SM00861">
    <property type="entry name" value="Transket_pyr"/>
    <property type="match status" value="1"/>
</dbReference>
<dbReference type="GO" id="GO:0019288">
    <property type="term" value="P:isopentenyl diphosphate biosynthetic process, methylerythritol 4-phosphate pathway"/>
    <property type="evidence" value="ECO:0007669"/>
    <property type="project" value="TreeGrafter"/>
</dbReference>
<dbReference type="FunFam" id="3.40.50.970:FF:000010">
    <property type="entry name" value="1-deoxy-D-xylulose-5-phosphate synthase"/>
    <property type="match status" value="1"/>
</dbReference>
<sequence>METPILARIDQPADLKQLSLPELTQLATELRQVLLNKVSHTGGHVGPNLGVVELTIAFHTIFNSPVDKVVWDVSHQSYTHKILTGRKQAWLDPAHYDDVSGYTAPEESPHDYFNIGHTSTSIALATGMAVARDLEGQTGNVMAVIGDGSLSGGLALEGLNIAATLKSNLIILVNDNGMAIAEDHGGIYQNLRELRATNGTSTHNLFKDLGLDYRYVDDGNDLETMLTAFKTIKDIDHPIVLHVHTEKGHGYQPAITNKEAFHWHVPFDLTTGQTLHPNTKETYTDVIHATLENELTAKTPITAITAAVPGTYDLKRFGRQHPDRYFDVGIAEQESITLAAGQAQQGLRPIVFHSGTFLQRAYDQLSHDLGINKLPVTIMVAGGHINAGDPTHQGIFDVAMLSNIPNLTYLAPTTKEELQAMMHWALHQNNGPVAIRVPSNDVQSAPLAADFKATKMHTLHTGHRVALLGVGSLLPLASAVQQQLTDHQIDATLIDPRDISDPDMTTLAALKADHQLVVTVEEASLSGGFGEKVSRYYGNSTMRVLNFGAAKRFNDRETTAELLHEFKLTPPQIVTAITEQLTQP</sequence>
<dbReference type="InterPro" id="IPR009014">
    <property type="entry name" value="Transketo_C/PFOR_II"/>
</dbReference>
<comment type="similarity">
    <text evidence="4">Belongs to the transketolase family. DXPS subfamily.</text>
</comment>
<dbReference type="GO" id="GO:0008661">
    <property type="term" value="F:1-deoxy-D-xylulose-5-phosphate synthase activity"/>
    <property type="evidence" value="ECO:0007669"/>
    <property type="project" value="UniProtKB-EC"/>
</dbReference>
<dbReference type="InterPro" id="IPR005477">
    <property type="entry name" value="Dxylulose-5-P_synthase"/>
</dbReference>
<comment type="caution">
    <text evidence="14">The sequence shown here is derived from an EMBL/GenBank/DDBJ whole genome shotgun (WGS) entry which is preliminary data.</text>
</comment>
<comment type="pathway">
    <text evidence="3">Metabolic intermediate biosynthesis; 1-deoxy-D-xylulose 5-phosphate biosynthesis; 1-deoxy-D-xylulose 5-phosphate from D-glyceraldehyde 3-phosphate and pyruvate: step 1/1.</text>
</comment>
<dbReference type="Pfam" id="PF13292">
    <property type="entry name" value="DXP_synthase_N"/>
    <property type="match status" value="2"/>
</dbReference>
<proteinExistence type="inferred from homology"/>
<keyword evidence="8" id="KW-0479">Metal-binding</keyword>
<evidence type="ECO:0000256" key="10">
    <source>
        <dbReference type="ARBA" id="ARBA00022977"/>
    </source>
</evidence>
<dbReference type="NCBIfam" id="NF003933">
    <property type="entry name" value="PRK05444.2-2"/>
    <property type="match status" value="1"/>
</dbReference>
<comment type="cofactor">
    <cofactor evidence="2">
        <name>thiamine diphosphate</name>
        <dbReference type="ChEBI" id="CHEBI:58937"/>
    </cofactor>
</comment>
<dbReference type="InterPro" id="IPR005475">
    <property type="entry name" value="Transketolase-like_Pyr-bd"/>
</dbReference>
<dbReference type="Pfam" id="PF02780">
    <property type="entry name" value="Transketolase_C"/>
    <property type="match status" value="1"/>
</dbReference>
<keyword evidence="12" id="KW-0414">Isoprene biosynthesis</keyword>
<evidence type="ECO:0000256" key="1">
    <source>
        <dbReference type="ARBA" id="ARBA00001946"/>
    </source>
</evidence>
<evidence type="ECO:0000313" key="14">
    <source>
        <dbReference type="EMBL" id="TBX40428.1"/>
    </source>
</evidence>
<evidence type="ECO:0000256" key="7">
    <source>
        <dbReference type="ARBA" id="ARBA00022679"/>
    </source>
</evidence>
<dbReference type="EC" id="2.2.1.7" evidence="6"/>
<dbReference type="SUPFAM" id="SSF52922">
    <property type="entry name" value="TK C-terminal domain-like"/>
    <property type="match status" value="1"/>
</dbReference>
<protein>
    <recommendedName>
        <fullName evidence="6">1-deoxy-D-xylulose-5-phosphate synthase</fullName>
        <ecNumber evidence="6">2.2.1.7</ecNumber>
    </recommendedName>
</protein>
<accession>A0A4Q9XZU7</accession>
<evidence type="ECO:0000256" key="4">
    <source>
        <dbReference type="ARBA" id="ARBA00011081"/>
    </source>
</evidence>
<dbReference type="Pfam" id="PF02779">
    <property type="entry name" value="Transket_pyr"/>
    <property type="match status" value="1"/>
</dbReference>
<evidence type="ECO:0000256" key="6">
    <source>
        <dbReference type="ARBA" id="ARBA00013150"/>
    </source>
</evidence>
<dbReference type="Gene3D" id="3.40.50.920">
    <property type="match status" value="1"/>
</dbReference>
<evidence type="ECO:0000256" key="8">
    <source>
        <dbReference type="ARBA" id="ARBA00022723"/>
    </source>
</evidence>
<dbReference type="GO" id="GO:0009228">
    <property type="term" value="P:thiamine biosynthetic process"/>
    <property type="evidence" value="ECO:0007669"/>
    <property type="project" value="UniProtKB-KW"/>
</dbReference>
<dbReference type="PANTHER" id="PTHR43322">
    <property type="entry name" value="1-D-DEOXYXYLULOSE 5-PHOSPHATE SYNTHASE-RELATED"/>
    <property type="match status" value="1"/>
</dbReference>
<evidence type="ECO:0000256" key="12">
    <source>
        <dbReference type="ARBA" id="ARBA00023229"/>
    </source>
</evidence>
<dbReference type="GO" id="GO:0005829">
    <property type="term" value="C:cytosol"/>
    <property type="evidence" value="ECO:0007669"/>
    <property type="project" value="TreeGrafter"/>
</dbReference>
<dbReference type="PROSITE" id="PS00801">
    <property type="entry name" value="TRANSKETOLASE_1"/>
    <property type="match status" value="1"/>
</dbReference>
<dbReference type="InterPro" id="IPR049557">
    <property type="entry name" value="Transketolase_CS"/>
</dbReference>
<evidence type="ECO:0000259" key="13">
    <source>
        <dbReference type="SMART" id="SM00861"/>
    </source>
</evidence>
<dbReference type="InterPro" id="IPR029061">
    <property type="entry name" value="THDP-binding"/>
</dbReference>
<dbReference type="Gene3D" id="3.40.50.970">
    <property type="match status" value="2"/>
</dbReference>
<dbReference type="EMBL" id="SEHH01000079">
    <property type="protein sequence ID" value="TBX40428.1"/>
    <property type="molecule type" value="Genomic_DNA"/>
</dbReference>
<dbReference type="GO" id="GO:0046872">
    <property type="term" value="F:metal ion binding"/>
    <property type="evidence" value="ECO:0007669"/>
    <property type="project" value="UniProtKB-KW"/>
</dbReference>